<keyword evidence="2" id="KW-0812">Transmembrane</keyword>
<gene>
    <name evidence="5" type="ORF">SMRZ_LOCUS19334</name>
</gene>
<evidence type="ECO:0000256" key="2">
    <source>
        <dbReference type="ARBA" id="ARBA00022692"/>
    </source>
</evidence>
<keyword evidence="6" id="KW-1185">Reference proteome</keyword>
<dbReference type="SUPFAM" id="SSF103473">
    <property type="entry name" value="MFS general substrate transporter"/>
    <property type="match status" value="2"/>
</dbReference>
<dbReference type="GO" id="GO:0022857">
    <property type="term" value="F:transmembrane transporter activity"/>
    <property type="evidence" value="ECO:0007669"/>
    <property type="project" value="TreeGrafter"/>
</dbReference>
<keyword evidence="3" id="KW-1133">Transmembrane helix</keyword>
<accession>A0A183MTF9</accession>
<dbReference type="GO" id="GO:0016020">
    <property type="term" value="C:membrane"/>
    <property type="evidence" value="ECO:0007669"/>
    <property type="project" value="UniProtKB-SubCell"/>
</dbReference>
<keyword evidence="4" id="KW-0472">Membrane</keyword>
<evidence type="ECO:0000313" key="5">
    <source>
        <dbReference type="EMBL" id="VDP31260.1"/>
    </source>
</evidence>
<dbReference type="STRING" id="48269.A0A183MTF9"/>
<evidence type="ECO:0000256" key="1">
    <source>
        <dbReference type="ARBA" id="ARBA00004141"/>
    </source>
</evidence>
<evidence type="ECO:0000313" key="6">
    <source>
        <dbReference type="Proteomes" id="UP000277204"/>
    </source>
</evidence>
<dbReference type="AlphaFoldDB" id="A0A183MTF9"/>
<proteinExistence type="predicted"/>
<evidence type="ECO:0000256" key="3">
    <source>
        <dbReference type="ARBA" id="ARBA00022989"/>
    </source>
</evidence>
<dbReference type="Proteomes" id="UP000277204">
    <property type="component" value="Unassembled WGS sequence"/>
</dbReference>
<comment type="subcellular location">
    <subcellularLocation>
        <location evidence="1">Membrane</location>
        <topology evidence="1">Multi-pass membrane protein</topology>
    </subcellularLocation>
</comment>
<dbReference type="InterPro" id="IPR036259">
    <property type="entry name" value="MFS_trans_sf"/>
</dbReference>
<reference evidence="5 6" key="1">
    <citation type="submission" date="2018-11" db="EMBL/GenBank/DDBJ databases">
        <authorList>
            <consortium name="Pathogen Informatics"/>
        </authorList>
    </citation>
    <scope>NUCLEOTIDE SEQUENCE [LARGE SCALE GENOMIC DNA]</scope>
    <source>
        <strain evidence="5 6">Zambia</strain>
    </source>
</reference>
<dbReference type="EMBL" id="UZAI01017933">
    <property type="protein sequence ID" value="VDP31260.1"/>
    <property type="molecule type" value="Genomic_DNA"/>
</dbReference>
<organism evidence="5 6">
    <name type="scientific">Schistosoma margrebowiei</name>
    <dbReference type="NCBI Taxonomy" id="48269"/>
    <lineage>
        <taxon>Eukaryota</taxon>
        <taxon>Metazoa</taxon>
        <taxon>Spiralia</taxon>
        <taxon>Lophotrochozoa</taxon>
        <taxon>Platyhelminthes</taxon>
        <taxon>Trematoda</taxon>
        <taxon>Digenea</taxon>
        <taxon>Strigeidida</taxon>
        <taxon>Schistosomatoidea</taxon>
        <taxon>Schistosomatidae</taxon>
        <taxon>Schistosoma</taxon>
    </lineage>
</organism>
<dbReference type="Gene3D" id="1.20.1250.20">
    <property type="entry name" value="MFS general substrate transporter like domains"/>
    <property type="match status" value="2"/>
</dbReference>
<dbReference type="PANTHER" id="PTHR23507:SF1">
    <property type="entry name" value="FI18259P1-RELATED"/>
    <property type="match status" value="1"/>
</dbReference>
<sequence>MNTIILSNNWLTINVFFYVRSVDDKIKLRAAQKKAATLESTTNAVRITLGLISMLIIGYISDRRGRRVAIGILLFGEFLHITTVSLIVTFNLNVWILLLAGFFEAFFGGGLLSIYAQVAAVVVDIIRISHAKKDLTVTTEKISHDTWIWFTVFESIALLCSSSGSPIGGTLIYQFGFNAVIITGASLFVPSLIILCIFPETNTTYGSPINIEDNKEENSTTTTNNNNKDNDCNEVQTIEIQPEWKEKLIMRIKSVGHLDPILIVIMIIIVLLAIGAMADLHYIVIYLMGSPFLWNPQQVGIYIGLSDFISSVVGVTYTIIVVKIRERKSMKQKLVTNDNHTSQEEHKNDKSRVVFLRNMRLLIFTLAGTLLLMIINKIMMGLAHQFTQQTATTIVYMAAIPRLSKSFISPVARSMFALCTPPNNQGMIQSFGGFVARIGFVISFISLPAVYALTVTIFPPIVFLVVSGVLVLTILIDLVIGLLVIITVTLYLAVELNLFISDQYVFYRRSGILYDNLIFFYIFSAVTEQGLPYYTKKERQRYKNISDVDKYKLKLAQKKTATLEAASNSVRITIGLITTLLVGYLSDRYGRRAAFGILLVGEVLHVGVTGLIVLLKLNMWLILLPGLLEAIFGGGLLSLFAQVATIQVDVCHLSMKYSTEKTDKKNVKSFDKQMWILFTIFDGIAALCVSAGSPIGGALIYHYGFQVAMFTSLGLLVPSLILIFCLPETNKNKKKSSVVQDEEPFEKVNNYDPNEDTRSIQIEFKKTLKSRVTDAFQVSRFTFNFSAIMFLRLKNLDPMVIMILSMVLLGSVSALADLQYVAVYLMGPPFLWSPETVGLYSGVTDVTSAFLSIICTILIIKFDEKRKARALKEQNTTNSNERNHYTRQMHLLITVFAASVIMLIVNRSVVGVAYRFSLPTANILIYIGIMQSIAAFVSRIGLLISLTALPAIYAGTVLTFPGTVFIVVVIIMAVTLIIDLLLPFVMKKQNSKLKDAELNNLHNVKEGEV</sequence>
<name>A0A183MTF9_9TREM</name>
<dbReference type="PANTHER" id="PTHR23507">
    <property type="entry name" value="ZGC:174356"/>
    <property type="match status" value="1"/>
</dbReference>
<protein>
    <submittedName>
        <fullName evidence="5">Uncharacterized protein</fullName>
    </submittedName>
</protein>
<evidence type="ECO:0000256" key="4">
    <source>
        <dbReference type="ARBA" id="ARBA00023136"/>
    </source>
</evidence>